<dbReference type="SUPFAM" id="SSF52540">
    <property type="entry name" value="P-loop containing nucleoside triphosphate hydrolases"/>
    <property type="match status" value="1"/>
</dbReference>
<dbReference type="InterPro" id="IPR026983">
    <property type="entry name" value="DHC"/>
</dbReference>
<dbReference type="FunFam" id="1.20.920.20:FF:000006">
    <property type="entry name" value="Dynein, axonemal, heavy chain 6"/>
    <property type="match status" value="1"/>
</dbReference>
<dbReference type="Pfam" id="PF12777">
    <property type="entry name" value="MT"/>
    <property type="match status" value="1"/>
</dbReference>
<dbReference type="AlphaFoldDB" id="A0A0A9Z4J1"/>
<keyword evidence="6" id="KW-0067">ATP-binding</keyword>
<keyword evidence="10" id="KW-0505">Motor protein</keyword>
<sequence length="533" mass="60083">MNHYLKEYNMLSRVPMSLVMFKFVIEHISRISRILQQDNGHVLLVAVGGSGRQSCSKLACHMAEYHLYQIEISGNYGFNEWRDDVRSLMKKAGVEGKPQVFLLSDSQIKDEAFVEDINMILNTGDVPNLYPGDEKADILDKMTQLPKDSGKKGDTTPLALFNLFIERVKSNLHVALAMSPIGDAFKNRIRMFPSLINCCTIDWFTAWPDDALEKVAEAFLKTVDISDEMKEKSVTICKEFHTTVKEASGEYFLKLKRKNYVTPTSYLELIKTFQSLHALKVEQITTLRMRYEVGLEKLDFAAGQVAVMQEELNALQPELVKTSEETEKLMVKIEQDTVIVEAKKEIVAADEASANEAAAAAQAIKDDCESDLAEAIPALEAAVQALDTLKPSDITIVKSMRNPPSGVKLVMEAVCVMKGIKSERKPDPSGSGKMIDDYWGPSQKLLGDLRFLESLKAYDKDNIPPAIMKRIREKYIPDREFDPNVIKASSSACEGLCKWVRAMEVYDRVNKIVAPKKPNTPKPKRNWQFKWIN</sequence>
<dbReference type="GO" id="GO:0005524">
    <property type="term" value="F:ATP binding"/>
    <property type="evidence" value="ECO:0007669"/>
    <property type="project" value="UniProtKB-KW"/>
</dbReference>
<evidence type="ECO:0000256" key="9">
    <source>
        <dbReference type="ARBA" id="ARBA00023069"/>
    </source>
</evidence>
<dbReference type="InterPro" id="IPR024317">
    <property type="entry name" value="Dynein_heavy_chain_D4_dom"/>
</dbReference>
<keyword evidence="4" id="KW-0493">Microtubule</keyword>
<evidence type="ECO:0000313" key="15">
    <source>
        <dbReference type="EMBL" id="JAG36720.1"/>
    </source>
</evidence>
<comment type="similarity">
    <text evidence="2">Belongs to the dynein heavy chain family.</text>
</comment>
<feature type="domain" description="Dynein heavy chain coiled coil stalk" evidence="13">
    <location>
        <begin position="290"/>
        <end position="517"/>
    </location>
</feature>
<evidence type="ECO:0000256" key="5">
    <source>
        <dbReference type="ARBA" id="ARBA00022741"/>
    </source>
</evidence>
<keyword evidence="9" id="KW-0969">Cilium</keyword>
<evidence type="ECO:0000256" key="1">
    <source>
        <dbReference type="ARBA" id="ARBA00004430"/>
    </source>
</evidence>
<dbReference type="Pfam" id="PF12780">
    <property type="entry name" value="AAA_8"/>
    <property type="match status" value="1"/>
</dbReference>
<dbReference type="GO" id="GO:0051959">
    <property type="term" value="F:dynein light intermediate chain binding"/>
    <property type="evidence" value="ECO:0007669"/>
    <property type="project" value="InterPro"/>
</dbReference>
<dbReference type="InterPro" id="IPR024743">
    <property type="entry name" value="Dynein_HC_stalk"/>
</dbReference>
<keyword evidence="8" id="KW-0175">Coiled coil</keyword>
<evidence type="ECO:0000256" key="11">
    <source>
        <dbReference type="ARBA" id="ARBA00023212"/>
    </source>
</evidence>
<name>A0A0A9Z4J1_LYGHE</name>
<dbReference type="Gene3D" id="1.20.920.20">
    <property type="match status" value="1"/>
</dbReference>
<protein>
    <submittedName>
        <fullName evidence="15">Dynein heavy chain 3, axonemal</fullName>
    </submittedName>
</protein>
<keyword evidence="3" id="KW-0963">Cytoplasm</keyword>
<proteinExistence type="inferred from homology"/>
<keyword evidence="11" id="KW-0206">Cytoskeleton</keyword>
<dbReference type="GO" id="GO:0030286">
    <property type="term" value="C:dynein complex"/>
    <property type="evidence" value="ECO:0007669"/>
    <property type="project" value="UniProtKB-KW"/>
</dbReference>
<feature type="domain" description="Dynein heavy chain AAA module D4" evidence="14">
    <location>
        <begin position="16"/>
        <end position="276"/>
    </location>
</feature>
<dbReference type="Gene3D" id="3.40.50.300">
    <property type="entry name" value="P-loop containing nucleotide triphosphate hydrolases"/>
    <property type="match status" value="1"/>
</dbReference>
<evidence type="ECO:0000256" key="4">
    <source>
        <dbReference type="ARBA" id="ARBA00022701"/>
    </source>
</evidence>
<gene>
    <name evidence="15" type="primary">DNAH3_4</name>
    <name evidence="15" type="ORF">CM83_32972</name>
</gene>
<keyword evidence="12" id="KW-0966">Cell projection</keyword>
<accession>A0A0A9Z4J1</accession>
<comment type="subcellular location">
    <subcellularLocation>
        <location evidence="1">Cytoplasm</location>
        <location evidence="1">Cytoskeleton</location>
        <location evidence="1">Cilium axoneme</location>
    </subcellularLocation>
</comment>
<evidence type="ECO:0000256" key="6">
    <source>
        <dbReference type="ARBA" id="ARBA00022840"/>
    </source>
</evidence>
<evidence type="ECO:0000256" key="10">
    <source>
        <dbReference type="ARBA" id="ARBA00023175"/>
    </source>
</evidence>
<dbReference type="EMBL" id="GBHO01006884">
    <property type="protein sequence ID" value="JAG36720.1"/>
    <property type="molecule type" value="Transcribed_RNA"/>
</dbReference>
<keyword evidence="7" id="KW-0243">Dynein</keyword>
<reference evidence="15" key="2">
    <citation type="submission" date="2014-07" db="EMBL/GenBank/DDBJ databases">
        <authorList>
            <person name="Hull J."/>
        </authorList>
    </citation>
    <scope>NUCLEOTIDE SEQUENCE</scope>
</reference>
<dbReference type="FunFam" id="3.40.50.300:FF:002141">
    <property type="entry name" value="Dynein heavy chain"/>
    <property type="match status" value="1"/>
</dbReference>
<keyword evidence="5" id="KW-0547">Nucleotide-binding</keyword>
<dbReference type="GO" id="GO:0005874">
    <property type="term" value="C:microtubule"/>
    <property type="evidence" value="ECO:0007669"/>
    <property type="project" value="UniProtKB-KW"/>
</dbReference>
<reference evidence="15" key="1">
    <citation type="journal article" date="2014" name="PLoS ONE">
        <title>Transcriptome-Based Identification of ABC Transporters in the Western Tarnished Plant Bug Lygus hesperus.</title>
        <authorList>
            <person name="Hull J.J."/>
            <person name="Chaney K."/>
            <person name="Geib S.M."/>
            <person name="Fabrick J.A."/>
            <person name="Brent C.S."/>
            <person name="Walsh D."/>
            <person name="Lavine L.C."/>
        </authorList>
    </citation>
    <scope>NUCLEOTIDE SEQUENCE</scope>
</reference>
<evidence type="ECO:0000256" key="12">
    <source>
        <dbReference type="ARBA" id="ARBA00023273"/>
    </source>
</evidence>
<evidence type="ECO:0000259" key="13">
    <source>
        <dbReference type="Pfam" id="PF12777"/>
    </source>
</evidence>
<dbReference type="InterPro" id="IPR027417">
    <property type="entry name" value="P-loop_NTPase"/>
</dbReference>
<evidence type="ECO:0000259" key="14">
    <source>
        <dbReference type="Pfam" id="PF12780"/>
    </source>
</evidence>
<dbReference type="GO" id="GO:0045505">
    <property type="term" value="F:dynein intermediate chain binding"/>
    <property type="evidence" value="ECO:0007669"/>
    <property type="project" value="InterPro"/>
</dbReference>
<dbReference type="PANTHER" id="PTHR22878:SF71">
    <property type="entry name" value="DYNEIN, AXONEMAL, HEAVY CHAIN 3"/>
    <property type="match status" value="1"/>
</dbReference>
<evidence type="ECO:0000256" key="3">
    <source>
        <dbReference type="ARBA" id="ARBA00022490"/>
    </source>
</evidence>
<evidence type="ECO:0000256" key="2">
    <source>
        <dbReference type="ARBA" id="ARBA00008887"/>
    </source>
</evidence>
<evidence type="ECO:0000256" key="8">
    <source>
        <dbReference type="ARBA" id="ARBA00023054"/>
    </source>
</evidence>
<dbReference type="PANTHER" id="PTHR22878">
    <property type="entry name" value="DYNEIN HEAVY CHAIN 6, AXONEMAL-LIKE-RELATED"/>
    <property type="match status" value="1"/>
</dbReference>
<organism evidence="15">
    <name type="scientific">Lygus hesperus</name>
    <name type="common">Western plant bug</name>
    <dbReference type="NCBI Taxonomy" id="30085"/>
    <lineage>
        <taxon>Eukaryota</taxon>
        <taxon>Metazoa</taxon>
        <taxon>Ecdysozoa</taxon>
        <taxon>Arthropoda</taxon>
        <taxon>Hexapoda</taxon>
        <taxon>Insecta</taxon>
        <taxon>Pterygota</taxon>
        <taxon>Neoptera</taxon>
        <taxon>Paraneoptera</taxon>
        <taxon>Hemiptera</taxon>
        <taxon>Heteroptera</taxon>
        <taxon>Panheteroptera</taxon>
        <taxon>Cimicomorpha</taxon>
        <taxon>Miridae</taxon>
        <taxon>Mirini</taxon>
        <taxon>Lygus</taxon>
    </lineage>
</organism>
<dbReference type="GO" id="GO:0005930">
    <property type="term" value="C:axoneme"/>
    <property type="evidence" value="ECO:0007669"/>
    <property type="project" value="UniProtKB-SubCell"/>
</dbReference>
<dbReference type="GO" id="GO:0007018">
    <property type="term" value="P:microtubule-based movement"/>
    <property type="evidence" value="ECO:0007669"/>
    <property type="project" value="InterPro"/>
</dbReference>
<evidence type="ECO:0000256" key="7">
    <source>
        <dbReference type="ARBA" id="ARBA00023017"/>
    </source>
</evidence>